<keyword evidence="7" id="KW-0009">Actin-binding</keyword>
<accession>A0A8D8U907</accession>
<dbReference type="EMBL" id="HBUF01339054">
    <property type="protein sequence ID" value="CAG6699530.1"/>
    <property type="molecule type" value="Transcribed_RNA"/>
</dbReference>
<dbReference type="SMART" id="SM00033">
    <property type="entry name" value="CH"/>
    <property type="match status" value="1"/>
</dbReference>
<proteinExistence type="inferred from homology"/>
<dbReference type="GO" id="GO:0005925">
    <property type="term" value="C:focal adhesion"/>
    <property type="evidence" value="ECO:0007669"/>
    <property type="project" value="TreeGrafter"/>
</dbReference>
<reference evidence="11" key="1">
    <citation type="submission" date="2021-05" db="EMBL/GenBank/DDBJ databases">
        <authorList>
            <person name="Alioto T."/>
            <person name="Alioto T."/>
            <person name="Gomez Garrido J."/>
        </authorList>
    </citation>
    <scope>NUCLEOTIDE SEQUENCE</scope>
</reference>
<keyword evidence="8" id="KW-0206">Cytoskeleton</keyword>
<evidence type="ECO:0000256" key="4">
    <source>
        <dbReference type="ARBA" id="ARBA00022490"/>
    </source>
</evidence>
<keyword evidence="4" id="KW-0963">Cytoplasm</keyword>
<dbReference type="EMBL" id="HBUF01339055">
    <property type="protein sequence ID" value="CAG6699534.1"/>
    <property type="molecule type" value="Transcribed_RNA"/>
</dbReference>
<dbReference type="AlphaFoldDB" id="A0A8D8U907"/>
<dbReference type="EMBL" id="HBUF01555039">
    <property type="protein sequence ID" value="CAG6760164.1"/>
    <property type="molecule type" value="Transcribed_RNA"/>
</dbReference>
<dbReference type="EMBL" id="HBUF01555037">
    <property type="protein sequence ID" value="CAG6760160.1"/>
    <property type="molecule type" value="Transcribed_RNA"/>
</dbReference>
<dbReference type="InterPro" id="IPR001715">
    <property type="entry name" value="CH_dom"/>
</dbReference>
<dbReference type="EMBL" id="HBUF01237608">
    <property type="protein sequence ID" value="CAG6675695.1"/>
    <property type="molecule type" value="Transcribed_RNA"/>
</dbReference>
<dbReference type="InterPro" id="IPR028433">
    <property type="entry name" value="Parvin"/>
</dbReference>
<dbReference type="EMBL" id="HBUF01555036">
    <property type="protein sequence ID" value="CAG6760158.1"/>
    <property type="molecule type" value="Transcribed_RNA"/>
</dbReference>
<dbReference type="EMBL" id="HBUF01237607">
    <property type="protein sequence ID" value="CAG6675694.1"/>
    <property type="molecule type" value="Transcribed_RNA"/>
</dbReference>
<feature type="domain" description="Calponin-homology (CH)" evidence="10">
    <location>
        <begin position="257"/>
        <end position="364"/>
    </location>
</feature>
<evidence type="ECO:0000256" key="7">
    <source>
        <dbReference type="ARBA" id="ARBA00023203"/>
    </source>
</evidence>
<sequence length="367" mass="42450">MATLTRPKSPRPPVSAKKDEKDESFWEKIGTLGRKKRIKEVQEVEQEGKYAIDSPGTPYNPDLAPEECNLEENEERSMIEPQSFDDPKLNELIFVLIEWINDELADQRIIVKDLQEDLYDGQILQKLLEKLNREKLDVPEVTQSEEGQKQKLTIVLEAVNKALNLPRWNAQWNVESIHRKELVPILHLLVSLVRNFRAPIRLPENVSVGMVVVQKKEGTLSHRMVKEEITTTYDDLGMRCERDAFDTLFDHHPDKLQVVKKSLITFVNKHLARVNLEVTDLDNQFHDGVFLTLLMGLVEGFFVPLHDFYLTPQSMEQKVHNVQFAFQLMQDVGLAKPKARPEDIVNLDLKSTLRVVYNLFSKYKSIS</sequence>
<dbReference type="EMBL" id="HBUF01555038">
    <property type="protein sequence ID" value="CAG6760162.1"/>
    <property type="molecule type" value="Transcribed_RNA"/>
</dbReference>
<dbReference type="GO" id="GO:0030036">
    <property type="term" value="P:actin cytoskeleton organization"/>
    <property type="evidence" value="ECO:0007669"/>
    <property type="project" value="InterPro"/>
</dbReference>
<dbReference type="GO" id="GO:0015629">
    <property type="term" value="C:actin cytoskeleton"/>
    <property type="evidence" value="ECO:0007669"/>
    <property type="project" value="TreeGrafter"/>
</dbReference>
<dbReference type="GO" id="GO:0034446">
    <property type="term" value="P:substrate adhesion-dependent cell spreading"/>
    <property type="evidence" value="ECO:0007669"/>
    <property type="project" value="TreeGrafter"/>
</dbReference>
<evidence type="ECO:0000256" key="9">
    <source>
        <dbReference type="SAM" id="MobiDB-lite"/>
    </source>
</evidence>
<evidence type="ECO:0000259" key="10">
    <source>
        <dbReference type="PROSITE" id="PS50021"/>
    </source>
</evidence>
<dbReference type="GO" id="GO:0003779">
    <property type="term" value="F:actin binding"/>
    <property type="evidence" value="ECO:0007669"/>
    <property type="project" value="UniProtKB-KW"/>
</dbReference>
<evidence type="ECO:0000256" key="8">
    <source>
        <dbReference type="ARBA" id="ARBA00023212"/>
    </source>
</evidence>
<dbReference type="SUPFAM" id="SSF47576">
    <property type="entry name" value="Calponin-homology domain, CH-domain"/>
    <property type="match status" value="1"/>
</dbReference>
<evidence type="ECO:0000256" key="2">
    <source>
        <dbReference type="ARBA" id="ARBA00004245"/>
    </source>
</evidence>
<dbReference type="GO" id="GO:0071963">
    <property type="term" value="P:establishment or maintenance of cell polarity regulating cell shape"/>
    <property type="evidence" value="ECO:0007669"/>
    <property type="project" value="TreeGrafter"/>
</dbReference>
<dbReference type="FunFam" id="1.10.418.10:FF:000011">
    <property type="entry name" value="Parvin, beta"/>
    <property type="match status" value="1"/>
</dbReference>
<dbReference type="PANTHER" id="PTHR12114">
    <property type="entry name" value="PARVIN"/>
    <property type="match status" value="1"/>
</dbReference>
<keyword evidence="6" id="KW-0130">Cell adhesion</keyword>
<dbReference type="EMBL" id="HBUF01339053">
    <property type="protein sequence ID" value="CAG6699529.1"/>
    <property type="molecule type" value="Transcribed_RNA"/>
</dbReference>
<evidence type="ECO:0000256" key="5">
    <source>
        <dbReference type="ARBA" id="ARBA00022737"/>
    </source>
</evidence>
<dbReference type="EMBL" id="HBUF01339060">
    <property type="protein sequence ID" value="CAG6699545.1"/>
    <property type="molecule type" value="Transcribed_RNA"/>
</dbReference>
<evidence type="ECO:0000313" key="11">
    <source>
        <dbReference type="EMBL" id="CAG6699551.1"/>
    </source>
</evidence>
<dbReference type="GO" id="GO:0030031">
    <property type="term" value="P:cell projection assembly"/>
    <property type="evidence" value="ECO:0007669"/>
    <property type="project" value="TreeGrafter"/>
</dbReference>
<dbReference type="Pfam" id="PF00307">
    <property type="entry name" value="CH"/>
    <property type="match status" value="2"/>
</dbReference>
<dbReference type="PROSITE" id="PS50021">
    <property type="entry name" value="CH"/>
    <property type="match status" value="2"/>
</dbReference>
<dbReference type="GO" id="GO:0030017">
    <property type="term" value="C:sarcomere"/>
    <property type="evidence" value="ECO:0007669"/>
    <property type="project" value="UniProtKB-SubCell"/>
</dbReference>
<dbReference type="EMBL" id="HBUF01339059">
    <property type="protein sequence ID" value="CAG6699541.1"/>
    <property type="molecule type" value="Transcribed_RNA"/>
</dbReference>
<dbReference type="CDD" id="cd21306">
    <property type="entry name" value="CH_PARVA_B_rpt2"/>
    <property type="match status" value="1"/>
</dbReference>
<dbReference type="EMBL" id="HBUF01339058">
    <property type="protein sequence ID" value="CAG6699540.1"/>
    <property type="molecule type" value="Transcribed_RNA"/>
</dbReference>
<comment type="subcellular location">
    <subcellularLocation>
        <location evidence="2">Cytoplasm</location>
        <location evidence="2">Cytoskeleton</location>
    </subcellularLocation>
    <subcellularLocation>
        <location evidence="1">Cytoplasm</location>
        <location evidence="1">Myofibril</location>
        <location evidence="1">Sarcomere</location>
    </subcellularLocation>
</comment>
<dbReference type="EMBL" id="HBUF01339063">
    <property type="protein sequence ID" value="CAG6699551.1"/>
    <property type="molecule type" value="Transcribed_RNA"/>
</dbReference>
<dbReference type="CDD" id="cd21304">
    <property type="entry name" value="CH_PARVA_B_rpt1"/>
    <property type="match status" value="1"/>
</dbReference>
<keyword evidence="5" id="KW-0677">Repeat</keyword>
<protein>
    <submittedName>
        <fullName evidence="11">Alpha-parvin</fullName>
    </submittedName>
</protein>
<organism evidence="11">
    <name type="scientific">Cacopsylla melanoneura</name>
    <dbReference type="NCBI Taxonomy" id="428564"/>
    <lineage>
        <taxon>Eukaryota</taxon>
        <taxon>Metazoa</taxon>
        <taxon>Ecdysozoa</taxon>
        <taxon>Arthropoda</taxon>
        <taxon>Hexapoda</taxon>
        <taxon>Insecta</taxon>
        <taxon>Pterygota</taxon>
        <taxon>Neoptera</taxon>
        <taxon>Paraneoptera</taxon>
        <taxon>Hemiptera</taxon>
        <taxon>Sternorrhyncha</taxon>
        <taxon>Psylloidea</taxon>
        <taxon>Psyllidae</taxon>
        <taxon>Psyllinae</taxon>
        <taxon>Cacopsylla</taxon>
    </lineage>
</organism>
<evidence type="ECO:0000256" key="3">
    <source>
        <dbReference type="ARBA" id="ARBA00005666"/>
    </source>
</evidence>
<feature type="region of interest" description="Disordered" evidence="9">
    <location>
        <begin position="1"/>
        <end position="22"/>
    </location>
</feature>
<dbReference type="PANTHER" id="PTHR12114:SF4">
    <property type="entry name" value="GH23568P"/>
    <property type="match status" value="1"/>
</dbReference>
<name>A0A8D8U907_9HEMI</name>
<evidence type="ECO:0000256" key="1">
    <source>
        <dbReference type="ARBA" id="ARBA00004204"/>
    </source>
</evidence>
<evidence type="ECO:0000256" key="6">
    <source>
        <dbReference type="ARBA" id="ARBA00022889"/>
    </source>
</evidence>
<comment type="similarity">
    <text evidence="3">Belongs to the parvin family.</text>
</comment>
<dbReference type="Gene3D" id="1.10.418.10">
    <property type="entry name" value="Calponin-like domain"/>
    <property type="match status" value="2"/>
</dbReference>
<feature type="domain" description="Calponin-homology (CH)" evidence="10">
    <location>
        <begin position="90"/>
        <end position="197"/>
    </location>
</feature>
<dbReference type="InterPro" id="IPR036872">
    <property type="entry name" value="CH_dom_sf"/>
</dbReference>
<dbReference type="PIRSF" id="PIRSF039131">
    <property type="entry name" value="Parvin"/>
    <property type="match status" value="1"/>
</dbReference>
<dbReference type="FunFam" id="1.10.418.10:FF:000015">
    <property type="entry name" value="Parvin beta"/>
    <property type="match status" value="1"/>
</dbReference>